<evidence type="ECO:0000313" key="1">
    <source>
        <dbReference type="EMBL" id="RNA43057.1"/>
    </source>
</evidence>
<dbReference type="AlphaFoldDB" id="A0A3M7T550"/>
<organism evidence="1 2">
    <name type="scientific">Brachionus plicatilis</name>
    <name type="common">Marine rotifer</name>
    <name type="synonym">Brachionus muelleri</name>
    <dbReference type="NCBI Taxonomy" id="10195"/>
    <lineage>
        <taxon>Eukaryota</taxon>
        <taxon>Metazoa</taxon>
        <taxon>Spiralia</taxon>
        <taxon>Gnathifera</taxon>
        <taxon>Rotifera</taxon>
        <taxon>Eurotatoria</taxon>
        <taxon>Monogononta</taxon>
        <taxon>Pseudotrocha</taxon>
        <taxon>Ploima</taxon>
        <taxon>Brachionidae</taxon>
        <taxon>Brachionus</taxon>
    </lineage>
</organism>
<gene>
    <name evidence="1" type="ORF">BpHYR1_000915</name>
</gene>
<sequence length="75" mass="8425">MLMAQEIGQLEDDFLYGNCPNENEKCISNDILTDTVAALNICRKMCYSSNDITGYVQEISAFPNGFLLLNELQNL</sequence>
<protein>
    <submittedName>
        <fullName evidence="1">Uncharacterized protein</fullName>
    </submittedName>
</protein>
<evidence type="ECO:0000313" key="2">
    <source>
        <dbReference type="Proteomes" id="UP000276133"/>
    </source>
</evidence>
<dbReference type="EMBL" id="REGN01000285">
    <property type="protein sequence ID" value="RNA43057.1"/>
    <property type="molecule type" value="Genomic_DNA"/>
</dbReference>
<dbReference type="OrthoDB" id="413122at2759"/>
<accession>A0A3M7T550</accession>
<name>A0A3M7T550_BRAPC</name>
<proteinExistence type="predicted"/>
<reference evidence="1 2" key="1">
    <citation type="journal article" date="2018" name="Sci. Rep.">
        <title>Genomic signatures of local adaptation to the degree of environmental predictability in rotifers.</title>
        <authorList>
            <person name="Franch-Gras L."/>
            <person name="Hahn C."/>
            <person name="Garcia-Roger E.M."/>
            <person name="Carmona M.J."/>
            <person name="Serra M."/>
            <person name="Gomez A."/>
        </authorList>
    </citation>
    <scope>NUCLEOTIDE SEQUENCE [LARGE SCALE GENOMIC DNA]</scope>
    <source>
        <strain evidence="1">HYR1</strain>
    </source>
</reference>
<dbReference type="Proteomes" id="UP000276133">
    <property type="component" value="Unassembled WGS sequence"/>
</dbReference>
<keyword evidence="2" id="KW-1185">Reference proteome</keyword>
<comment type="caution">
    <text evidence="1">The sequence shown here is derived from an EMBL/GenBank/DDBJ whole genome shotgun (WGS) entry which is preliminary data.</text>
</comment>